<proteinExistence type="inferred from homology"/>
<dbReference type="InterPro" id="IPR045326">
    <property type="entry name" value="ATG17-like_dom"/>
</dbReference>
<accession>A0A9P5NW43</accession>
<keyword evidence="10" id="KW-1185">Reference proteome</keyword>
<dbReference type="PANTHER" id="PTHR28005:SF1">
    <property type="entry name" value="AUTOPHAGY-RELATED PROTEIN 17"/>
    <property type="match status" value="1"/>
</dbReference>
<keyword evidence="5" id="KW-0472">Membrane</keyword>
<dbReference type="PANTHER" id="PTHR28005">
    <property type="entry name" value="AUTOPHAGY-RELATED PROTEIN 17"/>
    <property type="match status" value="1"/>
</dbReference>
<evidence type="ECO:0000256" key="1">
    <source>
        <dbReference type="ARBA" id="ARBA00006259"/>
    </source>
</evidence>
<comment type="subcellular location">
    <subcellularLocation>
        <location evidence="6">Cytoplasm</location>
    </subcellularLocation>
    <subcellularLocation>
        <location evidence="6">Preautophagosomal structure membrane</location>
        <topology evidence="6">Peripheral membrane protein</topology>
    </subcellularLocation>
</comment>
<dbReference type="GO" id="GO:0060090">
    <property type="term" value="F:molecular adaptor activity"/>
    <property type="evidence" value="ECO:0007669"/>
    <property type="project" value="TreeGrafter"/>
</dbReference>
<feature type="domain" description="Autophagy protein ATG17-like" evidence="8">
    <location>
        <begin position="22"/>
        <end position="486"/>
    </location>
</feature>
<dbReference type="Proteomes" id="UP000724874">
    <property type="component" value="Unassembled WGS sequence"/>
</dbReference>
<evidence type="ECO:0000256" key="4">
    <source>
        <dbReference type="ARBA" id="ARBA00023006"/>
    </source>
</evidence>
<sequence length="542" mass="60185">MAASPVNQPHLVSLVLQSKKALHHGEQLCTRAHVASSNSAQAAVDVLALDAKVRWVVEAVVEQLQLAANVAKTIEEKRAQIGKRVLEWDTDRTKHADALDDILESLGSQVVPPNFHQASSDSSLFGSQHSADLENAKENKLERQDSISPMISPKRYVHTNGSSGTIKYQARPSVSPVSPSATLRRNSIRRPGDSGLGNIPEGGLKGKAKQQETPGEGRKENRRRWKTLRDFVDDQAIEDILETIESDRSALDKILGKTDDYPETLTRTIQNIQASLPFPEDNELNALTRVQRTVTAQEQFVNSMATLLESLASHYDGMASALKDTEGGEVFSEEDIQSMNRDTEELPIIMKELEDNADAIDGYRDQLNASRIGLQNDLEHLRKILDDLDELGEIMGEMLQMQETVEIQVDDELKGLHGHLNPLKALHGHFVSYRTAFNKLLLEMDRRRQYREAAENIVIGMMKQLDSMTEEENRVRNHFNDEYGSSLPSDLCLGVSNAPTRWEIVPSEGSAAESLPLIASDLIVEARQKFGYSDGPIGAESL</sequence>
<gene>
    <name evidence="9" type="ORF">CPB84DRAFT_1768913</name>
</gene>
<comment type="similarity">
    <text evidence="1 6">Belongs to the ATG17 family.</text>
</comment>
<dbReference type="GO" id="GO:0034045">
    <property type="term" value="C:phagophore assembly site membrane"/>
    <property type="evidence" value="ECO:0007669"/>
    <property type="project" value="UniProtKB-SubCell"/>
</dbReference>
<reference evidence="9" key="1">
    <citation type="submission" date="2020-11" db="EMBL/GenBank/DDBJ databases">
        <authorList>
            <consortium name="DOE Joint Genome Institute"/>
            <person name="Ahrendt S."/>
            <person name="Riley R."/>
            <person name="Andreopoulos W."/>
            <person name="LaButti K."/>
            <person name="Pangilinan J."/>
            <person name="Ruiz-duenas F.J."/>
            <person name="Barrasa J.M."/>
            <person name="Sanchez-Garcia M."/>
            <person name="Camarero S."/>
            <person name="Miyauchi S."/>
            <person name="Serrano A."/>
            <person name="Linde D."/>
            <person name="Babiker R."/>
            <person name="Drula E."/>
            <person name="Ayuso-Fernandez I."/>
            <person name="Pacheco R."/>
            <person name="Padilla G."/>
            <person name="Ferreira P."/>
            <person name="Barriuso J."/>
            <person name="Kellner H."/>
            <person name="Castanera R."/>
            <person name="Alfaro M."/>
            <person name="Ramirez L."/>
            <person name="Pisabarro A.G."/>
            <person name="Kuo A."/>
            <person name="Tritt A."/>
            <person name="Lipzen A."/>
            <person name="He G."/>
            <person name="Yan M."/>
            <person name="Ng V."/>
            <person name="Cullen D."/>
            <person name="Martin F."/>
            <person name="Rosso M.-N."/>
            <person name="Henrissat B."/>
            <person name="Hibbett D."/>
            <person name="Martinez A.T."/>
            <person name="Grigoriev I.V."/>
        </authorList>
    </citation>
    <scope>NUCLEOTIDE SEQUENCE</scope>
    <source>
        <strain evidence="9">AH 44721</strain>
    </source>
</reference>
<comment type="function">
    <text evidence="6">Autophagy-specific protein that functions in response to autophagy-inducing signals as a scaffold to recruit other ATG proteins to organize preautophagosomal structure (PAS) formation. Modulates the timing and magnitude of the autophagy response, such as the size of the sequestering vesicles. Plays particularly a role in pexophagy and nucleophagy.</text>
</comment>
<evidence type="ECO:0000256" key="5">
    <source>
        <dbReference type="ARBA" id="ARBA00023136"/>
    </source>
</evidence>
<dbReference type="EMBL" id="JADNYJ010000015">
    <property type="protein sequence ID" value="KAF8907319.1"/>
    <property type="molecule type" value="Genomic_DNA"/>
</dbReference>
<protein>
    <recommendedName>
        <fullName evidence="2 6">Autophagy-related protein 17</fullName>
    </recommendedName>
</protein>
<evidence type="ECO:0000256" key="7">
    <source>
        <dbReference type="SAM" id="MobiDB-lite"/>
    </source>
</evidence>
<evidence type="ECO:0000313" key="9">
    <source>
        <dbReference type="EMBL" id="KAF8907319.1"/>
    </source>
</evidence>
<dbReference type="GO" id="GO:0000422">
    <property type="term" value="P:autophagy of mitochondrion"/>
    <property type="evidence" value="ECO:0007669"/>
    <property type="project" value="TreeGrafter"/>
</dbReference>
<evidence type="ECO:0000256" key="2">
    <source>
        <dbReference type="ARBA" id="ARBA00013806"/>
    </source>
</evidence>
<comment type="caution">
    <text evidence="9">The sequence shown here is derived from an EMBL/GenBank/DDBJ whole genome shotgun (WGS) entry which is preliminary data.</text>
</comment>
<feature type="compositionally biased region" description="Polar residues" evidence="7">
    <location>
        <begin position="117"/>
        <end position="130"/>
    </location>
</feature>
<dbReference type="GO" id="GO:0030295">
    <property type="term" value="F:protein kinase activator activity"/>
    <property type="evidence" value="ECO:0007669"/>
    <property type="project" value="TreeGrafter"/>
</dbReference>
<evidence type="ECO:0000256" key="3">
    <source>
        <dbReference type="ARBA" id="ARBA00022490"/>
    </source>
</evidence>
<dbReference type="GO" id="GO:0000045">
    <property type="term" value="P:autophagosome assembly"/>
    <property type="evidence" value="ECO:0007669"/>
    <property type="project" value="TreeGrafter"/>
</dbReference>
<dbReference type="GO" id="GO:0034727">
    <property type="term" value="P:piecemeal microautophagy of the nucleus"/>
    <property type="evidence" value="ECO:0007669"/>
    <property type="project" value="TreeGrafter"/>
</dbReference>
<feature type="compositionally biased region" description="Basic and acidic residues" evidence="7">
    <location>
        <begin position="131"/>
        <end position="145"/>
    </location>
</feature>
<dbReference type="Pfam" id="PF04108">
    <property type="entry name" value="ATG17_like"/>
    <property type="match status" value="1"/>
</dbReference>
<name>A0A9P5NW43_GYMJU</name>
<evidence type="ECO:0000259" key="8">
    <source>
        <dbReference type="Pfam" id="PF04108"/>
    </source>
</evidence>
<evidence type="ECO:0000313" key="10">
    <source>
        <dbReference type="Proteomes" id="UP000724874"/>
    </source>
</evidence>
<keyword evidence="4 6" id="KW-0072">Autophagy</keyword>
<dbReference type="GO" id="GO:1990316">
    <property type="term" value="C:Atg1/ULK1 kinase complex"/>
    <property type="evidence" value="ECO:0007669"/>
    <property type="project" value="TreeGrafter"/>
</dbReference>
<dbReference type="InterPro" id="IPR007240">
    <property type="entry name" value="Atg17"/>
</dbReference>
<dbReference type="OrthoDB" id="1937984at2759"/>
<dbReference type="AlphaFoldDB" id="A0A9P5NW43"/>
<evidence type="ECO:0000256" key="6">
    <source>
        <dbReference type="RuleBase" id="RU368080"/>
    </source>
</evidence>
<feature type="region of interest" description="Disordered" evidence="7">
    <location>
        <begin position="117"/>
        <end position="222"/>
    </location>
</feature>
<keyword evidence="3 6" id="KW-0963">Cytoplasm</keyword>
<organism evidence="9 10">
    <name type="scientific">Gymnopilus junonius</name>
    <name type="common">Spectacular rustgill mushroom</name>
    <name type="synonym">Gymnopilus spectabilis subsp. junonius</name>
    <dbReference type="NCBI Taxonomy" id="109634"/>
    <lineage>
        <taxon>Eukaryota</taxon>
        <taxon>Fungi</taxon>
        <taxon>Dikarya</taxon>
        <taxon>Basidiomycota</taxon>
        <taxon>Agaricomycotina</taxon>
        <taxon>Agaricomycetes</taxon>
        <taxon>Agaricomycetidae</taxon>
        <taxon>Agaricales</taxon>
        <taxon>Agaricineae</taxon>
        <taxon>Hymenogastraceae</taxon>
        <taxon>Gymnopilus</taxon>
    </lineage>
</organism>